<reference evidence="8" key="2">
    <citation type="submission" date="2023-02" db="EMBL/GenBank/DDBJ databases">
        <authorList>
            <person name="Swenson N.G."/>
            <person name="Wegrzyn J.L."/>
            <person name="Mcevoy S.L."/>
        </authorList>
    </citation>
    <scope>NUCLEOTIDE SEQUENCE</scope>
    <source>
        <strain evidence="8">91603</strain>
        <tissue evidence="8">Leaf</tissue>
    </source>
</reference>
<dbReference type="SUPFAM" id="SSF54001">
    <property type="entry name" value="Cysteine proteinases"/>
    <property type="match status" value="1"/>
</dbReference>
<evidence type="ECO:0000256" key="5">
    <source>
        <dbReference type="SAM" id="MobiDB-lite"/>
    </source>
</evidence>
<keyword evidence="11" id="KW-1185">Reference proteome</keyword>
<feature type="compositionally biased region" description="Basic residues" evidence="5">
    <location>
        <begin position="377"/>
        <end position="386"/>
    </location>
</feature>
<dbReference type="GO" id="GO:0006508">
    <property type="term" value="P:proteolysis"/>
    <property type="evidence" value="ECO:0007669"/>
    <property type="project" value="UniProtKB-KW"/>
</dbReference>
<keyword evidence="2" id="KW-0645">Protease</keyword>
<evidence type="ECO:0000313" key="11">
    <source>
        <dbReference type="Proteomes" id="UP001064489"/>
    </source>
</evidence>
<dbReference type="InterPro" id="IPR015410">
    <property type="entry name" value="DUF1985"/>
</dbReference>
<gene>
    <name evidence="7" type="ORF">LWI28_001723</name>
    <name evidence="8" type="ORF">LWI28_013148</name>
    <name evidence="9" type="ORF">LWI28_014494</name>
    <name evidence="10" type="ORF">LWI28_015272</name>
</gene>
<dbReference type="Proteomes" id="UP001064489">
    <property type="component" value="Chromosome 7"/>
</dbReference>
<evidence type="ECO:0000256" key="3">
    <source>
        <dbReference type="ARBA" id="ARBA00022801"/>
    </source>
</evidence>
<evidence type="ECO:0000313" key="7">
    <source>
        <dbReference type="EMBL" id="KAI9168773.1"/>
    </source>
</evidence>
<evidence type="ECO:0000313" key="9">
    <source>
        <dbReference type="EMBL" id="KAI9198360.1"/>
    </source>
</evidence>
<dbReference type="PANTHER" id="PTHR48449">
    <property type="entry name" value="DUF1985 DOMAIN-CONTAINING PROTEIN"/>
    <property type="match status" value="1"/>
</dbReference>
<feature type="region of interest" description="Disordered" evidence="5">
    <location>
        <begin position="333"/>
        <end position="418"/>
    </location>
</feature>
<dbReference type="Gene3D" id="3.40.395.10">
    <property type="entry name" value="Adenoviral Proteinase, Chain A"/>
    <property type="match status" value="1"/>
</dbReference>
<dbReference type="Pfam" id="PF09331">
    <property type="entry name" value="DUF1985"/>
    <property type="match status" value="1"/>
</dbReference>
<accession>A0AAD5IVC2</accession>
<evidence type="ECO:0000313" key="8">
    <source>
        <dbReference type="EMBL" id="KAI9177276.1"/>
    </source>
</evidence>
<dbReference type="Proteomes" id="UP001064489">
    <property type="component" value="Chromosome 5"/>
</dbReference>
<dbReference type="AlphaFoldDB" id="A0AAD5IVC2"/>
<evidence type="ECO:0000256" key="2">
    <source>
        <dbReference type="ARBA" id="ARBA00022670"/>
    </source>
</evidence>
<feature type="compositionally biased region" description="Polar residues" evidence="5">
    <location>
        <begin position="537"/>
        <end position="550"/>
    </location>
</feature>
<dbReference type="PANTHER" id="PTHR48449:SF1">
    <property type="entry name" value="DUF1985 DOMAIN-CONTAINING PROTEIN"/>
    <property type="match status" value="1"/>
</dbReference>
<keyword evidence="4" id="KW-0175">Coiled coil</keyword>
<feature type="compositionally biased region" description="Basic and acidic residues" evidence="5">
    <location>
        <begin position="389"/>
        <end position="406"/>
    </location>
</feature>
<evidence type="ECO:0000259" key="6">
    <source>
        <dbReference type="PROSITE" id="PS50600"/>
    </source>
</evidence>
<evidence type="ECO:0000256" key="1">
    <source>
        <dbReference type="ARBA" id="ARBA00005234"/>
    </source>
</evidence>
<name>A0AAD5IVC2_ACENE</name>
<dbReference type="InterPro" id="IPR038765">
    <property type="entry name" value="Papain-like_cys_pep_sf"/>
</dbReference>
<feature type="compositionally biased region" description="Acidic residues" evidence="5">
    <location>
        <begin position="470"/>
        <end position="479"/>
    </location>
</feature>
<dbReference type="EMBL" id="JAJSOW010000102">
    <property type="protein sequence ID" value="KAI9177276.1"/>
    <property type="molecule type" value="Genomic_DNA"/>
</dbReference>
<dbReference type="EMBL" id="JAJSOW010000002">
    <property type="protein sequence ID" value="KAI9198407.1"/>
    <property type="molecule type" value="Genomic_DNA"/>
</dbReference>
<protein>
    <recommendedName>
        <fullName evidence="6">Ubiquitin-like protease family profile domain-containing protein</fullName>
    </recommendedName>
</protein>
<organism evidence="8 11">
    <name type="scientific">Acer negundo</name>
    <name type="common">Box elder</name>
    <dbReference type="NCBI Taxonomy" id="4023"/>
    <lineage>
        <taxon>Eukaryota</taxon>
        <taxon>Viridiplantae</taxon>
        <taxon>Streptophyta</taxon>
        <taxon>Embryophyta</taxon>
        <taxon>Tracheophyta</taxon>
        <taxon>Spermatophyta</taxon>
        <taxon>Magnoliopsida</taxon>
        <taxon>eudicotyledons</taxon>
        <taxon>Gunneridae</taxon>
        <taxon>Pentapetalae</taxon>
        <taxon>rosids</taxon>
        <taxon>malvids</taxon>
        <taxon>Sapindales</taxon>
        <taxon>Sapindaceae</taxon>
        <taxon>Hippocastanoideae</taxon>
        <taxon>Acereae</taxon>
        <taxon>Acer</taxon>
    </lineage>
</organism>
<feature type="domain" description="Ubiquitin-like protease family profile" evidence="6">
    <location>
        <begin position="702"/>
        <end position="925"/>
    </location>
</feature>
<evidence type="ECO:0000313" key="10">
    <source>
        <dbReference type="EMBL" id="KAI9198407.1"/>
    </source>
</evidence>
<reference evidence="8 11" key="1">
    <citation type="journal article" date="2022" name="Plant J.">
        <title>Strategies of tolerance reflected in two North American maple genomes.</title>
        <authorList>
            <person name="McEvoy S.L."/>
            <person name="Sezen U.U."/>
            <person name="Trouern-Trend A."/>
            <person name="McMahon S.M."/>
            <person name="Schaberg P.G."/>
            <person name="Yang J."/>
            <person name="Wegrzyn J.L."/>
            <person name="Swenson N.G."/>
        </authorList>
    </citation>
    <scope>NUCLEOTIDE SEQUENCE</scope>
    <source>
        <strain evidence="8">91603</strain>
    </source>
</reference>
<dbReference type="Pfam" id="PF02902">
    <property type="entry name" value="Peptidase_C48"/>
    <property type="match status" value="1"/>
</dbReference>
<dbReference type="InterPro" id="IPR003653">
    <property type="entry name" value="Peptidase_C48_C"/>
</dbReference>
<sequence>MQMRNQLKDSLKTPEEERYSGKITRHDHFDDLTDIDNALNKVPEHLAIEERRRYTESCFGHLLRMDRGMKFSAGIVHRLLIRELHHDGPEDEMRFLLGRHSVRFSKVEFCLITGLKFGELPDTSTYDMVENGIHQRYFEGRDEVEYAELKAVLRIGVFSEQYDAVKLCLLYMLNWILMGLDEREKVPVWQFRLVEDLDAFDAFPWGAHVYRRSIYGFKHALDGRRRRFEQRQRRKGVDVHTTETYNIYGLTHALLIFAFEVIPELGNSGCGKRREIELSPRILKWELSTRPRGEKLNSIFLESMFARVKLVPTATERAERYFEGISQGGSLYDADLGDIPVPVSDPERYTTAGTSDTEGPSFEPSDTEGSDSDGRHIRLARTRRVRFTLPREPRTRDDSRTGDDSRGGIGGQTEDRRYTEVMDALRELQEEVRKSNEKRDQQHQELLDLIRGLQGSTSHARTRGTRFDDPPFDDPPFDDPDGHRDFSPRGRTGSHQGDQQGPGVTPREEVTGGTSGTDTTPMEIEEEPQQVLPEQPVHSQELVQSTSLQHTPPVDPRAEHPFIYSTETEIPSLSAPKELTPVGDRRRDRRRHSSNVQRTPTGDTGGHSPSTHRTSGGNTREQSSSLQLNHPVDHILSVDRITPPLQRQDRVRRAGWQQRTPYTDPCRPKRPRIRPQPAHVWAPHALIDPDHLAAYQAYKRNSTGELRDVDLLEPVGVPWFHRFQTNTMELEDTHMDAYLHILRKRQRYYSTVYGPRINIQDSQFYSWLLNDWERLMGSGADKPRRSWSMFKHQWSAEELAVVRGLVPVGTKPWNEVDVVLIPCNLGRTHWALASVDLTTGSIYLMDPFRQEVPFRHRKMQLACLRYFLPSMLHALDFHGRRRRGDMTYTLQNKPFPLNIVSRDRVPQQDRGGNCGAHTLRLIEYLAANRDTFDWSENEMGTIREKMAVEVFCNSKDWTSS</sequence>
<comment type="similarity">
    <text evidence="1">Belongs to the peptidase C48 family.</text>
</comment>
<dbReference type="Proteomes" id="UP001064489">
    <property type="component" value="Chromosome 13"/>
</dbReference>
<dbReference type="GO" id="GO:0008234">
    <property type="term" value="F:cysteine-type peptidase activity"/>
    <property type="evidence" value="ECO:0007669"/>
    <property type="project" value="InterPro"/>
</dbReference>
<dbReference type="EMBL" id="JAJSOW010000002">
    <property type="protein sequence ID" value="KAI9198360.1"/>
    <property type="molecule type" value="Genomic_DNA"/>
</dbReference>
<feature type="compositionally biased region" description="Polar residues" evidence="5">
    <location>
        <begin position="594"/>
        <end position="626"/>
    </location>
</feature>
<dbReference type="EMBL" id="JAJSOW010000104">
    <property type="protein sequence ID" value="KAI9168773.1"/>
    <property type="molecule type" value="Genomic_DNA"/>
</dbReference>
<dbReference type="PROSITE" id="PS50600">
    <property type="entry name" value="ULP_PROTEASE"/>
    <property type="match status" value="1"/>
</dbReference>
<evidence type="ECO:0000256" key="4">
    <source>
        <dbReference type="SAM" id="Coils"/>
    </source>
</evidence>
<feature type="coiled-coil region" evidence="4">
    <location>
        <begin position="418"/>
        <end position="445"/>
    </location>
</feature>
<proteinExistence type="inferred from homology"/>
<comment type="caution">
    <text evidence="8">The sequence shown here is derived from an EMBL/GenBank/DDBJ whole genome shotgun (WGS) entry which is preliminary data.</text>
</comment>
<feature type="region of interest" description="Disordered" evidence="5">
    <location>
        <begin position="452"/>
        <end position="626"/>
    </location>
</feature>
<keyword evidence="3" id="KW-0378">Hydrolase</keyword>